<feature type="transmembrane region" description="Helical" evidence="1">
    <location>
        <begin position="69"/>
        <end position="92"/>
    </location>
</feature>
<keyword evidence="1" id="KW-0812">Transmembrane</keyword>
<evidence type="ECO:0000256" key="1">
    <source>
        <dbReference type="SAM" id="Phobius"/>
    </source>
</evidence>
<dbReference type="RefSeq" id="WP_344785882.1">
    <property type="nucleotide sequence ID" value="NZ_BAAAZW010000014.1"/>
</dbReference>
<sequence length="171" mass="17652">MLGIILLIIGGVGLLLTLLSLVGADVGEFDVDLGDSGVGCMSLAMPFATGFGLLAGGLMVFGDVGSAPAMLVGALAGLILAAAAGVILRWLWQAGEELPEVQILGSSARVVEPIAAGHFGTGEVSTPLGDQQITITSDRDFAHNEKVRIVAKLDDRDAYLVEQLPFSDFDT</sequence>
<feature type="transmembrane region" description="Helical" evidence="1">
    <location>
        <begin position="43"/>
        <end position="62"/>
    </location>
</feature>
<accession>A0ABP7PUH3</accession>
<dbReference type="EMBL" id="BAAAZW010000014">
    <property type="protein sequence ID" value="GAA3970337.1"/>
    <property type="molecule type" value="Genomic_DNA"/>
</dbReference>
<organism evidence="2 3">
    <name type="scientific">Gordonia caeni</name>
    <dbReference type="NCBI Taxonomy" id="1007097"/>
    <lineage>
        <taxon>Bacteria</taxon>
        <taxon>Bacillati</taxon>
        <taxon>Actinomycetota</taxon>
        <taxon>Actinomycetes</taxon>
        <taxon>Mycobacteriales</taxon>
        <taxon>Gordoniaceae</taxon>
        <taxon>Gordonia</taxon>
    </lineage>
</organism>
<gene>
    <name evidence="2" type="ORF">GCM10022231_34740</name>
</gene>
<reference evidence="3" key="1">
    <citation type="journal article" date="2019" name="Int. J. Syst. Evol. Microbiol.">
        <title>The Global Catalogue of Microorganisms (GCM) 10K type strain sequencing project: providing services to taxonomists for standard genome sequencing and annotation.</title>
        <authorList>
            <consortium name="The Broad Institute Genomics Platform"/>
            <consortium name="The Broad Institute Genome Sequencing Center for Infectious Disease"/>
            <person name="Wu L."/>
            <person name="Ma J."/>
        </authorList>
    </citation>
    <scope>NUCLEOTIDE SEQUENCE [LARGE SCALE GENOMIC DNA]</scope>
    <source>
        <strain evidence="3">JCM 16923</strain>
    </source>
</reference>
<protein>
    <recommendedName>
        <fullName evidence="4">NfeD-like C-terminal domain-containing protein</fullName>
    </recommendedName>
</protein>
<name>A0ABP7PUH3_9ACTN</name>
<comment type="caution">
    <text evidence="2">The sequence shown here is derived from an EMBL/GenBank/DDBJ whole genome shotgun (WGS) entry which is preliminary data.</text>
</comment>
<evidence type="ECO:0000313" key="2">
    <source>
        <dbReference type="EMBL" id="GAA3970337.1"/>
    </source>
</evidence>
<keyword evidence="3" id="KW-1185">Reference proteome</keyword>
<keyword evidence="1" id="KW-0472">Membrane</keyword>
<dbReference type="Proteomes" id="UP001418444">
    <property type="component" value="Unassembled WGS sequence"/>
</dbReference>
<proteinExistence type="predicted"/>
<evidence type="ECO:0008006" key="4">
    <source>
        <dbReference type="Google" id="ProtNLM"/>
    </source>
</evidence>
<keyword evidence="1" id="KW-1133">Transmembrane helix</keyword>
<evidence type="ECO:0000313" key="3">
    <source>
        <dbReference type="Proteomes" id="UP001418444"/>
    </source>
</evidence>